<organism evidence="4 5">
    <name type="scientific">Candidatus Phocaeicola faecigallinarum</name>
    <dbReference type="NCBI Taxonomy" id="2838732"/>
    <lineage>
        <taxon>Bacteria</taxon>
        <taxon>Pseudomonadati</taxon>
        <taxon>Bacteroidota</taxon>
        <taxon>Bacteroidia</taxon>
        <taxon>Bacteroidales</taxon>
        <taxon>Bacteroidaceae</taxon>
        <taxon>Phocaeicola</taxon>
    </lineage>
</organism>
<evidence type="ECO:0000313" key="5">
    <source>
        <dbReference type="Proteomes" id="UP000783796"/>
    </source>
</evidence>
<dbReference type="InterPro" id="IPR046947">
    <property type="entry name" value="LytR-like"/>
</dbReference>
<protein>
    <submittedName>
        <fullName evidence="4">LytTR family DNA-binding domain-containing protein</fullName>
    </submittedName>
</protein>
<reference evidence="4" key="2">
    <citation type="submission" date="2021-04" db="EMBL/GenBank/DDBJ databases">
        <authorList>
            <person name="Gilroy R."/>
        </authorList>
    </citation>
    <scope>NUCLEOTIDE SEQUENCE</scope>
    <source>
        <strain evidence="4">G4-2901</strain>
    </source>
</reference>
<evidence type="ECO:0000259" key="2">
    <source>
        <dbReference type="PROSITE" id="PS50110"/>
    </source>
</evidence>
<feature type="domain" description="Response regulatory" evidence="2">
    <location>
        <begin position="5"/>
        <end position="118"/>
    </location>
</feature>
<keyword evidence="4" id="KW-0238">DNA-binding</keyword>
<evidence type="ECO:0000256" key="1">
    <source>
        <dbReference type="PROSITE-ProRule" id="PRU00169"/>
    </source>
</evidence>
<dbReference type="GO" id="GO:0000156">
    <property type="term" value="F:phosphorelay response regulator activity"/>
    <property type="evidence" value="ECO:0007669"/>
    <property type="project" value="InterPro"/>
</dbReference>
<dbReference type="InterPro" id="IPR011006">
    <property type="entry name" value="CheY-like_superfamily"/>
</dbReference>
<dbReference type="SMART" id="SM00448">
    <property type="entry name" value="REC"/>
    <property type="match status" value="1"/>
</dbReference>
<comment type="caution">
    <text evidence="4">The sequence shown here is derived from an EMBL/GenBank/DDBJ whole genome shotgun (WGS) entry which is preliminary data.</text>
</comment>
<dbReference type="Gene3D" id="3.40.50.2300">
    <property type="match status" value="1"/>
</dbReference>
<evidence type="ECO:0000259" key="3">
    <source>
        <dbReference type="PROSITE" id="PS50930"/>
    </source>
</evidence>
<dbReference type="Proteomes" id="UP000783796">
    <property type="component" value="Unassembled WGS sequence"/>
</dbReference>
<dbReference type="SMART" id="SM00850">
    <property type="entry name" value="LytTR"/>
    <property type="match status" value="1"/>
</dbReference>
<dbReference type="GO" id="GO:0003677">
    <property type="term" value="F:DNA binding"/>
    <property type="evidence" value="ECO:0007669"/>
    <property type="project" value="UniProtKB-KW"/>
</dbReference>
<proteinExistence type="predicted"/>
<dbReference type="PANTHER" id="PTHR37299:SF1">
    <property type="entry name" value="STAGE 0 SPORULATION PROTEIN A HOMOLOG"/>
    <property type="match status" value="1"/>
</dbReference>
<feature type="modified residue" description="4-aspartylphosphate" evidence="1">
    <location>
        <position position="58"/>
    </location>
</feature>
<dbReference type="Pfam" id="PF00072">
    <property type="entry name" value="Response_reg"/>
    <property type="match status" value="1"/>
</dbReference>
<dbReference type="PROSITE" id="PS50110">
    <property type="entry name" value="RESPONSE_REGULATORY"/>
    <property type="match status" value="1"/>
</dbReference>
<gene>
    <name evidence="4" type="ORF">H9777_11360</name>
</gene>
<dbReference type="PANTHER" id="PTHR37299">
    <property type="entry name" value="TRANSCRIPTIONAL REGULATOR-RELATED"/>
    <property type="match status" value="1"/>
</dbReference>
<dbReference type="InterPro" id="IPR001789">
    <property type="entry name" value="Sig_transdc_resp-reg_receiver"/>
</dbReference>
<dbReference type="InterPro" id="IPR007492">
    <property type="entry name" value="LytTR_DNA-bd_dom"/>
</dbReference>
<dbReference type="SUPFAM" id="SSF52172">
    <property type="entry name" value="CheY-like"/>
    <property type="match status" value="1"/>
</dbReference>
<dbReference type="Gene3D" id="2.40.50.1020">
    <property type="entry name" value="LytTr DNA-binding domain"/>
    <property type="match status" value="1"/>
</dbReference>
<evidence type="ECO:0000313" key="4">
    <source>
        <dbReference type="EMBL" id="MBU3838882.1"/>
    </source>
</evidence>
<dbReference type="AlphaFoldDB" id="A0A948TDC2"/>
<sequence>MSKIRAVIIEDEIPAARLLNKMVSELRPEWEINVLPGMIEDAVEWFAVNPHPDIIFLDIQLNDGISFLFIEQAKPKSMIIFTTAYDEYAVRAFSVNSIDYLLKPIHKERLNDAIEKFERFYMADNGAKFHYEGIEQLLKTFTDKQEKQYRTRFLISSPKRFYTIMVSDIAYFYSEDKTTFAITNDRKRHLIDYPLTKLEEQLDPKQFMRVNRQFILSAGCIRNVQNYFNGKMTVSVSPEFEGSIQISREKVPAIKMWLAEEI</sequence>
<name>A0A948TDC2_9BACT</name>
<keyword evidence="1" id="KW-0597">Phosphoprotein</keyword>
<dbReference type="Pfam" id="PF04397">
    <property type="entry name" value="LytTR"/>
    <property type="match status" value="1"/>
</dbReference>
<dbReference type="EMBL" id="JAHLFW010000094">
    <property type="protein sequence ID" value="MBU3838882.1"/>
    <property type="molecule type" value="Genomic_DNA"/>
</dbReference>
<feature type="domain" description="HTH LytTR-type" evidence="3">
    <location>
        <begin position="153"/>
        <end position="260"/>
    </location>
</feature>
<dbReference type="PROSITE" id="PS50930">
    <property type="entry name" value="HTH_LYTTR"/>
    <property type="match status" value="1"/>
</dbReference>
<reference evidence="4" key="1">
    <citation type="journal article" date="2021" name="PeerJ">
        <title>Extensive microbial diversity within the chicken gut microbiome revealed by metagenomics and culture.</title>
        <authorList>
            <person name="Gilroy R."/>
            <person name="Ravi A."/>
            <person name="Getino M."/>
            <person name="Pursley I."/>
            <person name="Horton D.L."/>
            <person name="Alikhan N.F."/>
            <person name="Baker D."/>
            <person name="Gharbi K."/>
            <person name="Hall N."/>
            <person name="Watson M."/>
            <person name="Adriaenssens E.M."/>
            <person name="Foster-Nyarko E."/>
            <person name="Jarju S."/>
            <person name="Secka A."/>
            <person name="Antonio M."/>
            <person name="Oren A."/>
            <person name="Chaudhuri R.R."/>
            <person name="La Ragione R."/>
            <person name="Hildebrand F."/>
            <person name="Pallen M.J."/>
        </authorList>
    </citation>
    <scope>NUCLEOTIDE SEQUENCE</scope>
    <source>
        <strain evidence="4">G4-2901</strain>
    </source>
</reference>
<dbReference type="FunFam" id="3.40.50.2300:FF:000361">
    <property type="entry name" value="Two-component system response regulator"/>
    <property type="match status" value="1"/>
</dbReference>
<accession>A0A948TDC2</accession>